<feature type="active site" description="Proton acceptor" evidence="1">
    <location>
        <position position="62"/>
    </location>
</feature>
<evidence type="ECO:0000256" key="2">
    <source>
        <dbReference type="PIRSR" id="PIRSR600888-3"/>
    </source>
</evidence>
<dbReference type="SUPFAM" id="SSF51182">
    <property type="entry name" value="RmlC-like cupins"/>
    <property type="match status" value="1"/>
</dbReference>
<dbReference type="GO" id="GO:0019305">
    <property type="term" value="P:dTDP-rhamnose biosynthetic process"/>
    <property type="evidence" value="ECO:0007669"/>
    <property type="project" value="UniProtKB-UniRule"/>
</dbReference>
<dbReference type="GO" id="GO:0008830">
    <property type="term" value="F:dTDP-4-dehydrorhamnose 3,5-epimerase activity"/>
    <property type="evidence" value="ECO:0007669"/>
    <property type="project" value="UniProtKB-UniRule"/>
</dbReference>
<dbReference type="InterPro" id="IPR011051">
    <property type="entry name" value="RmlC_Cupin_sf"/>
</dbReference>
<dbReference type="CDD" id="cd00438">
    <property type="entry name" value="cupin_RmlC"/>
    <property type="match status" value="1"/>
</dbReference>
<dbReference type="PANTHER" id="PTHR21047">
    <property type="entry name" value="DTDP-6-DEOXY-D-GLUCOSE-3,5 EPIMERASE"/>
    <property type="match status" value="1"/>
</dbReference>
<reference evidence="4 5" key="1">
    <citation type="submission" date="2018-04" db="EMBL/GenBank/DDBJ databases">
        <authorList>
            <person name="Go L.Y."/>
            <person name="Mitchell J.A."/>
        </authorList>
    </citation>
    <scope>NUCLEOTIDE SEQUENCE [LARGE SCALE GENOMIC DNA]</scope>
    <source>
        <strain evidence="4">ULC066bin1</strain>
    </source>
</reference>
<sequence>MNVETTAIPDVLLITPKVFADARGFFYESYNHQAFGEKTGLNITFVQDNHSRSQKNVLRGLHYQIGKPQGKLVRALVGTIQDVAVDLRQSSPTFGKSVSYILSSENHQQLWIPVGFAHGFAVLSDIAEVAYKTTDYYAPSEERCLLWEDPDVAIAWQLDGQPILSPKDAVGKSLKEAELFV</sequence>
<gene>
    <name evidence="4" type="primary">rfbC</name>
    <name evidence="4" type="ORF">DCF19_09685</name>
</gene>
<keyword evidence="3" id="KW-0413">Isomerase</keyword>
<evidence type="ECO:0000256" key="3">
    <source>
        <dbReference type="RuleBase" id="RU364069"/>
    </source>
</evidence>
<dbReference type="AlphaFoldDB" id="A0A2W4Y379"/>
<dbReference type="InterPro" id="IPR000888">
    <property type="entry name" value="RmlC-like"/>
</dbReference>
<comment type="caution">
    <text evidence="4">The sequence shown here is derived from an EMBL/GenBank/DDBJ whole genome shotgun (WGS) entry which is preliminary data.</text>
</comment>
<comment type="similarity">
    <text evidence="3">Belongs to the dTDP-4-dehydrorhamnose 3,5-epimerase family.</text>
</comment>
<dbReference type="NCBIfam" id="TIGR01221">
    <property type="entry name" value="rmlC"/>
    <property type="match status" value="1"/>
</dbReference>
<reference evidence="4 5" key="2">
    <citation type="submission" date="2018-06" db="EMBL/GenBank/DDBJ databases">
        <title>Metagenomic assembly of (sub)arctic Cyanobacteria and their associated microbiome from non-axenic cultures.</title>
        <authorList>
            <person name="Baurain D."/>
        </authorList>
    </citation>
    <scope>NUCLEOTIDE SEQUENCE [LARGE SCALE GENOMIC DNA]</scope>
    <source>
        <strain evidence="4">ULC066bin1</strain>
    </source>
</reference>
<dbReference type="PANTHER" id="PTHR21047:SF2">
    <property type="entry name" value="THYMIDINE DIPHOSPHO-4-KETO-RHAMNOSE 3,5-EPIMERASE"/>
    <property type="match status" value="1"/>
</dbReference>
<dbReference type="Gene3D" id="2.60.120.10">
    <property type="entry name" value="Jelly Rolls"/>
    <property type="match status" value="1"/>
</dbReference>
<organism evidence="4 5">
    <name type="scientific">Pseudanabaena frigida</name>
    <dbReference type="NCBI Taxonomy" id="945775"/>
    <lineage>
        <taxon>Bacteria</taxon>
        <taxon>Bacillati</taxon>
        <taxon>Cyanobacteriota</taxon>
        <taxon>Cyanophyceae</taxon>
        <taxon>Pseudanabaenales</taxon>
        <taxon>Pseudanabaenaceae</taxon>
        <taxon>Pseudanabaena</taxon>
    </lineage>
</organism>
<dbReference type="UniPathway" id="UPA00124"/>
<comment type="pathway">
    <text evidence="3">Carbohydrate biosynthesis; dTDP-L-rhamnose biosynthesis.</text>
</comment>
<evidence type="ECO:0000256" key="1">
    <source>
        <dbReference type="PIRSR" id="PIRSR600888-1"/>
    </source>
</evidence>
<accession>A0A2W4Y379</accession>
<feature type="active site" description="Proton donor" evidence="1">
    <location>
        <position position="131"/>
    </location>
</feature>
<evidence type="ECO:0000313" key="5">
    <source>
        <dbReference type="Proteomes" id="UP000249467"/>
    </source>
</evidence>
<comment type="catalytic activity">
    <reaction evidence="3">
        <text>dTDP-4-dehydro-6-deoxy-alpha-D-glucose = dTDP-4-dehydro-beta-L-rhamnose</text>
        <dbReference type="Rhea" id="RHEA:16969"/>
        <dbReference type="ChEBI" id="CHEBI:57649"/>
        <dbReference type="ChEBI" id="CHEBI:62830"/>
        <dbReference type="EC" id="5.1.3.13"/>
    </reaction>
</comment>
<protein>
    <recommendedName>
        <fullName evidence="3">dTDP-4-dehydrorhamnose 3,5-epimerase</fullName>
        <ecNumber evidence="3">5.1.3.13</ecNumber>
    </recommendedName>
    <alternativeName>
        <fullName evidence="3">Thymidine diphospho-4-keto-rhamnose 3,5-epimerase</fullName>
    </alternativeName>
</protein>
<dbReference type="Pfam" id="PF00908">
    <property type="entry name" value="dTDP_sugar_isom"/>
    <property type="match status" value="1"/>
</dbReference>
<dbReference type="Proteomes" id="UP000249467">
    <property type="component" value="Unassembled WGS sequence"/>
</dbReference>
<comment type="function">
    <text evidence="3">Catalyzes the epimerization of the C3' and C5'positions of dTDP-6-deoxy-D-xylo-4-hexulose, forming dTDP-6-deoxy-L-lyxo-4-hexulose.</text>
</comment>
<dbReference type="GO" id="GO:0005829">
    <property type="term" value="C:cytosol"/>
    <property type="evidence" value="ECO:0007669"/>
    <property type="project" value="TreeGrafter"/>
</dbReference>
<name>A0A2W4Y379_9CYAN</name>
<comment type="subunit">
    <text evidence="3">Homodimer.</text>
</comment>
<evidence type="ECO:0000313" key="4">
    <source>
        <dbReference type="EMBL" id="PZO41465.1"/>
    </source>
</evidence>
<dbReference type="EC" id="5.1.3.13" evidence="3"/>
<feature type="site" description="Participates in a stacking interaction with the thymidine ring of dTDP-4-oxo-6-deoxyglucose" evidence="2">
    <location>
        <position position="137"/>
    </location>
</feature>
<dbReference type="GO" id="GO:0000271">
    <property type="term" value="P:polysaccharide biosynthetic process"/>
    <property type="evidence" value="ECO:0007669"/>
    <property type="project" value="TreeGrafter"/>
</dbReference>
<proteinExistence type="inferred from homology"/>
<dbReference type="EMBL" id="QBML01000011">
    <property type="protein sequence ID" value="PZO41465.1"/>
    <property type="molecule type" value="Genomic_DNA"/>
</dbReference>
<dbReference type="InterPro" id="IPR014710">
    <property type="entry name" value="RmlC-like_jellyroll"/>
</dbReference>